<dbReference type="OrthoDB" id="9810601at2"/>
<evidence type="ECO:0000256" key="1">
    <source>
        <dbReference type="ARBA" id="ARBA00004141"/>
    </source>
</evidence>
<keyword evidence="4 5" id="KW-0472">Membrane</keyword>
<dbReference type="PANTHER" id="PTHR36926">
    <property type="entry name" value="COLICIN V PRODUCTION PROTEIN"/>
    <property type="match status" value="1"/>
</dbReference>
<dbReference type="AlphaFoldDB" id="A0A4U1BH05"/>
<feature type="transmembrane region" description="Helical" evidence="5">
    <location>
        <begin position="31"/>
        <end position="52"/>
    </location>
</feature>
<keyword evidence="7" id="KW-1185">Reference proteome</keyword>
<keyword evidence="2 5" id="KW-0812">Transmembrane</keyword>
<evidence type="ECO:0000313" key="7">
    <source>
        <dbReference type="Proteomes" id="UP000305674"/>
    </source>
</evidence>
<feature type="transmembrane region" description="Helical" evidence="5">
    <location>
        <begin position="6"/>
        <end position="24"/>
    </location>
</feature>
<feature type="transmembrane region" description="Helical" evidence="5">
    <location>
        <begin position="64"/>
        <end position="84"/>
    </location>
</feature>
<evidence type="ECO:0000256" key="5">
    <source>
        <dbReference type="SAM" id="Phobius"/>
    </source>
</evidence>
<dbReference type="PANTHER" id="PTHR36926:SF1">
    <property type="entry name" value="COLICIN V PRODUCTION PROTEIN"/>
    <property type="match status" value="1"/>
</dbReference>
<protein>
    <submittedName>
        <fullName evidence="6">Bacteriocin production protein</fullName>
    </submittedName>
</protein>
<gene>
    <name evidence="6" type="ORF">FCL40_06765</name>
</gene>
<feature type="transmembrane region" description="Helical" evidence="5">
    <location>
        <begin position="99"/>
        <end position="120"/>
    </location>
</feature>
<dbReference type="RefSeq" id="WP_136852560.1">
    <property type="nucleotide sequence ID" value="NZ_SWCI01000003.1"/>
</dbReference>
<evidence type="ECO:0000256" key="3">
    <source>
        <dbReference type="ARBA" id="ARBA00022989"/>
    </source>
</evidence>
<accession>A0A4U1BH05</accession>
<comment type="caution">
    <text evidence="6">The sequence shown here is derived from an EMBL/GenBank/DDBJ whole genome shotgun (WGS) entry which is preliminary data.</text>
</comment>
<comment type="subcellular location">
    <subcellularLocation>
        <location evidence="1">Membrane</location>
        <topology evidence="1">Multi-pass membrane protein</topology>
    </subcellularLocation>
</comment>
<evidence type="ECO:0000256" key="4">
    <source>
        <dbReference type="ARBA" id="ARBA00023136"/>
    </source>
</evidence>
<keyword evidence="3 5" id="KW-1133">Transmembrane helix</keyword>
<evidence type="ECO:0000256" key="2">
    <source>
        <dbReference type="ARBA" id="ARBA00022692"/>
    </source>
</evidence>
<reference evidence="6 7" key="1">
    <citation type="submission" date="2019-04" db="EMBL/GenBank/DDBJ databases">
        <authorList>
            <person name="Hwang J.C."/>
        </authorList>
    </citation>
    <scope>NUCLEOTIDE SEQUENCE [LARGE SCALE GENOMIC DNA]</scope>
    <source>
        <strain evidence="6 7">IMCC35001</strain>
    </source>
</reference>
<dbReference type="InterPro" id="IPR052719">
    <property type="entry name" value="CvpA-like"/>
</dbReference>
<dbReference type="GO" id="GO:0016020">
    <property type="term" value="C:membrane"/>
    <property type="evidence" value="ECO:0007669"/>
    <property type="project" value="UniProtKB-SubCell"/>
</dbReference>
<name>A0A4U1BH05_9GAMM</name>
<dbReference type="GO" id="GO:0009403">
    <property type="term" value="P:toxin biosynthetic process"/>
    <property type="evidence" value="ECO:0007669"/>
    <property type="project" value="InterPro"/>
</dbReference>
<dbReference type="EMBL" id="SWCI01000003">
    <property type="protein sequence ID" value="TKB50012.1"/>
    <property type="molecule type" value="Genomic_DNA"/>
</dbReference>
<dbReference type="InterPro" id="IPR003825">
    <property type="entry name" value="Colicin-V_CvpA"/>
</dbReference>
<evidence type="ECO:0000313" key="6">
    <source>
        <dbReference type="EMBL" id="TKB50012.1"/>
    </source>
</evidence>
<sequence>MVWIDYAILGVVGLSVLISLVRGFAREAMSLVVWVLAFLISSRFYEDLAVYLTQVDDPMLRNGAAIAALFVATLILGGLLNYLVGQMVDRTGLTGTDRLLGAVFGAARGALVVAAALFFFDSFTPAASSDWWQDSLLIPEFKVVIQWFFQYLEQSSSFLPKI</sequence>
<proteinExistence type="predicted"/>
<dbReference type="Pfam" id="PF02674">
    <property type="entry name" value="Colicin_V"/>
    <property type="match status" value="1"/>
</dbReference>
<dbReference type="Proteomes" id="UP000305674">
    <property type="component" value="Unassembled WGS sequence"/>
</dbReference>
<organism evidence="6 7">
    <name type="scientific">Ferrimonas sediminicola</name>
    <dbReference type="NCBI Taxonomy" id="2569538"/>
    <lineage>
        <taxon>Bacteria</taxon>
        <taxon>Pseudomonadati</taxon>
        <taxon>Pseudomonadota</taxon>
        <taxon>Gammaproteobacteria</taxon>
        <taxon>Alteromonadales</taxon>
        <taxon>Ferrimonadaceae</taxon>
        <taxon>Ferrimonas</taxon>
    </lineage>
</organism>